<name>A0A554J9C9_9BACT</name>
<evidence type="ECO:0000256" key="8">
    <source>
        <dbReference type="ARBA" id="ARBA00023186"/>
    </source>
</evidence>
<evidence type="ECO:0000256" key="4">
    <source>
        <dbReference type="ARBA" id="ARBA00022692"/>
    </source>
</evidence>
<keyword evidence="6 10" id="KW-1133">Transmembrane helix</keyword>
<evidence type="ECO:0000256" key="6">
    <source>
        <dbReference type="ARBA" id="ARBA00022989"/>
    </source>
</evidence>
<dbReference type="PANTHER" id="PTHR12428:SF65">
    <property type="entry name" value="CYTOCHROME C OXIDASE ASSEMBLY PROTEIN COX18, MITOCHONDRIAL"/>
    <property type="match status" value="1"/>
</dbReference>
<feature type="transmembrane region" description="Helical" evidence="10">
    <location>
        <begin position="184"/>
        <end position="203"/>
    </location>
</feature>
<protein>
    <submittedName>
        <fullName evidence="12">Preprotein translocase subunit YidC</fullName>
    </submittedName>
</protein>
<dbReference type="InterPro" id="IPR028055">
    <property type="entry name" value="YidC/Oxa/ALB_C"/>
</dbReference>
<dbReference type="NCBIfam" id="TIGR03592">
    <property type="entry name" value="yidC_oxa1_cterm"/>
    <property type="match status" value="1"/>
</dbReference>
<evidence type="ECO:0000256" key="5">
    <source>
        <dbReference type="ARBA" id="ARBA00022927"/>
    </source>
</evidence>
<evidence type="ECO:0000256" key="7">
    <source>
        <dbReference type="ARBA" id="ARBA00023136"/>
    </source>
</evidence>
<organism evidence="12 13">
    <name type="scientific">Candidatus Doudnabacteria bacterium Gr01-1014_77</name>
    <dbReference type="NCBI Taxonomy" id="2017133"/>
    <lineage>
        <taxon>Bacteria</taxon>
        <taxon>Candidatus Doudnaibacteriota</taxon>
    </lineage>
</organism>
<keyword evidence="5" id="KW-0653">Protein transport</keyword>
<dbReference type="CDD" id="cd20070">
    <property type="entry name" value="5TM_YidC_Alb3"/>
    <property type="match status" value="1"/>
</dbReference>
<reference evidence="12 13" key="1">
    <citation type="submission" date="2017-07" db="EMBL/GenBank/DDBJ databases">
        <title>Mechanisms for carbon and nitrogen cycling indicate functional differentiation within the Candidate Phyla Radiation.</title>
        <authorList>
            <person name="Danczak R.E."/>
            <person name="Johnston M.D."/>
            <person name="Kenah C."/>
            <person name="Slattery M."/>
            <person name="Wrighton K.C."/>
            <person name="Wilkins M.J."/>
        </authorList>
    </citation>
    <scope>NUCLEOTIDE SEQUENCE [LARGE SCALE GENOMIC DNA]</scope>
    <source>
        <strain evidence="12">Gr01-1014_77</strain>
    </source>
</reference>
<evidence type="ECO:0000256" key="2">
    <source>
        <dbReference type="ARBA" id="ARBA00022448"/>
    </source>
</evidence>
<keyword evidence="4 9" id="KW-0812">Transmembrane</keyword>
<evidence type="ECO:0000256" key="9">
    <source>
        <dbReference type="RuleBase" id="RU003945"/>
    </source>
</evidence>
<evidence type="ECO:0000256" key="3">
    <source>
        <dbReference type="ARBA" id="ARBA00022475"/>
    </source>
</evidence>
<keyword evidence="3" id="KW-1003">Cell membrane</keyword>
<keyword evidence="8" id="KW-0143">Chaperone</keyword>
<gene>
    <name evidence="12" type="ORF">G01um101477_669</name>
</gene>
<keyword evidence="7 10" id="KW-0472">Membrane</keyword>
<dbReference type="InterPro" id="IPR001708">
    <property type="entry name" value="YidC/ALB3/OXA1/COX18"/>
</dbReference>
<evidence type="ECO:0000313" key="13">
    <source>
        <dbReference type="Proteomes" id="UP000319613"/>
    </source>
</evidence>
<evidence type="ECO:0000259" key="11">
    <source>
        <dbReference type="Pfam" id="PF02096"/>
    </source>
</evidence>
<comment type="caution">
    <text evidence="12">The sequence shown here is derived from an EMBL/GenBank/DDBJ whole genome shotgun (WGS) entry which is preliminary data.</text>
</comment>
<feature type="transmembrane region" description="Helical" evidence="10">
    <location>
        <begin position="20"/>
        <end position="42"/>
    </location>
</feature>
<accession>A0A554J9C9</accession>
<dbReference type="Pfam" id="PF02096">
    <property type="entry name" value="60KD_IMP"/>
    <property type="match status" value="1"/>
</dbReference>
<dbReference type="Proteomes" id="UP000319613">
    <property type="component" value="Unassembled WGS sequence"/>
</dbReference>
<dbReference type="AlphaFoldDB" id="A0A554J9C9"/>
<dbReference type="GO" id="GO:0032977">
    <property type="term" value="F:membrane insertase activity"/>
    <property type="evidence" value="ECO:0007669"/>
    <property type="project" value="InterPro"/>
</dbReference>
<dbReference type="InterPro" id="IPR047196">
    <property type="entry name" value="YidC_ALB_C"/>
</dbReference>
<comment type="similarity">
    <text evidence="9">Belongs to the OXA1/ALB3/YidC family.</text>
</comment>
<dbReference type="PANTHER" id="PTHR12428">
    <property type="entry name" value="OXA1"/>
    <property type="match status" value="1"/>
</dbReference>
<evidence type="ECO:0000256" key="1">
    <source>
        <dbReference type="ARBA" id="ARBA00004651"/>
    </source>
</evidence>
<proteinExistence type="inferred from homology"/>
<dbReference type="GO" id="GO:0015031">
    <property type="term" value="P:protein transport"/>
    <property type="evidence" value="ECO:0007669"/>
    <property type="project" value="UniProtKB-KW"/>
</dbReference>
<evidence type="ECO:0000313" key="12">
    <source>
        <dbReference type="EMBL" id="TSC64927.1"/>
    </source>
</evidence>
<dbReference type="GO" id="GO:0051205">
    <property type="term" value="P:protein insertion into membrane"/>
    <property type="evidence" value="ECO:0007669"/>
    <property type="project" value="TreeGrafter"/>
</dbReference>
<keyword evidence="2" id="KW-0813">Transport</keyword>
<feature type="domain" description="Membrane insertase YidC/Oxa/ALB C-terminal" evidence="11">
    <location>
        <begin position="28"/>
        <end position="227"/>
    </location>
</feature>
<evidence type="ECO:0000256" key="10">
    <source>
        <dbReference type="SAM" id="Phobius"/>
    </source>
</evidence>
<comment type="subcellular location">
    <subcellularLocation>
        <location evidence="1">Cell membrane</location>
        <topology evidence="1">Multi-pass membrane protein</topology>
    </subcellularLocation>
    <subcellularLocation>
        <location evidence="9">Membrane</location>
        <topology evidence="9">Multi-pass membrane protein</topology>
    </subcellularLocation>
</comment>
<dbReference type="GO" id="GO:0005886">
    <property type="term" value="C:plasma membrane"/>
    <property type="evidence" value="ECO:0007669"/>
    <property type="project" value="UniProtKB-SubCell"/>
</dbReference>
<dbReference type="EMBL" id="VMFF01000080">
    <property type="protein sequence ID" value="TSC64927.1"/>
    <property type="molecule type" value="Genomic_DNA"/>
</dbReference>
<sequence length="236" mass="26227">MGHLFQVVLVDPLINLMVLGYQYIPDIGVVIILITVVVRLLLLPSFHKSLKAQKAMTDLQPKLNDLREKHKEDKVAQSQAIMALYQEHKVSPLGSCLPLLIQLPLLIALYKVFILGLGGTELQTYLYPWVHNPGVLDPTFFNLVDLSKPSILFGVAAGIAQFIQSKMMVASQSGATMDTTQKALQIQTVYVFPILTVLLSIKLPAGLPLYWIVTTLFAIGQQYYIMKGNKPKVEVV</sequence>